<evidence type="ECO:0000313" key="9">
    <source>
        <dbReference type="Proteomes" id="UP000326396"/>
    </source>
</evidence>
<dbReference type="GO" id="GO:0009873">
    <property type="term" value="P:ethylene-activated signaling pathway"/>
    <property type="evidence" value="ECO:0007669"/>
    <property type="project" value="UniProtKB-KW"/>
</dbReference>
<comment type="caution">
    <text evidence="8">The sequence shown here is derived from an EMBL/GenBank/DDBJ whole genome shotgun (WGS) entry which is preliminary data.</text>
</comment>
<sequence>MAPGVLVRELVSNHELQLYKRARVDPCNAGVRCQLVRDFSSSYMDSNNNNEREVSKSLEEQTVIYSYNDDMKDPEETETILSINHSKSTSKRYKGVWRKNGRWVARIRNPFTNSRVFLGKFGSNDDALSAYFSRKNEFESQIRTEKVSNSVMIDKHGFLLGDFSRLDDDLKICD</sequence>
<dbReference type="GO" id="GO:0005634">
    <property type="term" value="C:nucleus"/>
    <property type="evidence" value="ECO:0007669"/>
    <property type="project" value="UniProtKB-SubCell"/>
</dbReference>
<accession>A0A5N6NQP3</accession>
<dbReference type="PROSITE" id="PS51032">
    <property type="entry name" value="AP2_ERF"/>
    <property type="match status" value="1"/>
</dbReference>
<dbReference type="InterPro" id="IPR016177">
    <property type="entry name" value="DNA-bd_dom_sf"/>
</dbReference>
<evidence type="ECO:0000256" key="6">
    <source>
        <dbReference type="ARBA" id="ARBA00023242"/>
    </source>
</evidence>
<keyword evidence="4" id="KW-0238">DNA-binding</keyword>
<keyword evidence="5" id="KW-0804">Transcription</keyword>
<dbReference type="InterPro" id="IPR036955">
    <property type="entry name" value="AP2/ERF_dom_sf"/>
</dbReference>
<dbReference type="GO" id="GO:0003700">
    <property type="term" value="F:DNA-binding transcription factor activity"/>
    <property type="evidence" value="ECO:0007669"/>
    <property type="project" value="InterPro"/>
</dbReference>
<protein>
    <recommendedName>
        <fullName evidence="7">AP2/ERF domain-containing protein</fullName>
    </recommendedName>
</protein>
<evidence type="ECO:0000313" key="8">
    <source>
        <dbReference type="EMBL" id="KAD4983045.1"/>
    </source>
</evidence>
<proteinExistence type="predicted"/>
<evidence type="ECO:0000256" key="3">
    <source>
        <dbReference type="ARBA" id="ARBA00023015"/>
    </source>
</evidence>
<reference evidence="8 9" key="1">
    <citation type="submission" date="2019-05" db="EMBL/GenBank/DDBJ databases">
        <title>Mikania micrantha, genome provides insights into the molecular mechanism of rapid growth.</title>
        <authorList>
            <person name="Liu B."/>
        </authorList>
    </citation>
    <scope>NUCLEOTIDE SEQUENCE [LARGE SCALE GENOMIC DNA]</scope>
    <source>
        <strain evidence="8">NLD-2019</strain>
        <tissue evidence="8">Leaf</tissue>
    </source>
</reference>
<evidence type="ECO:0000256" key="2">
    <source>
        <dbReference type="ARBA" id="ARBA00022745"/>
    </source>
</evidence>
<name>A0A5N6NQP3_9ASTR</name>
<feature type="domain" description="AP2/ERF" evidence="7">
    <location>
        <begin position="92"/>
        <end position="150"/>
    </location>
</feature>
<evidence type="ECO:0000256" key="5">
    <source>
        <dbReference type="ARBA" id="ARBA00023163"/>
    </source>
</evidence>
<keyword evidence="2" id="KW-0936">Ethylene signaling pathway</keyword>
<keyword evidence="3" id="KW-0805">Transcription regulation</keyword>
<dbReference type="PANTHER" id="PTHR31677">
    <property type="entry name" value="AP2 DOMAIN CLASS TRANSCRIPTION FACTOR"/>
    <property type="match status" value="1"/>
</dbReference>
<dbReference type="SMART" id="SM00380">
    <property type="entry name" value="AP2"/>
    <property type="match status" value="1"/>
</dbReference>
<evidence type="ECO:0000256" key="1">
    <source>
        <dbReference type="ARBA" id="ARBA00004123"/>
    </source>
</evidence>
<evidence type="ECO:0000256" key="4">
    <source>
        <dbReference type="ARBA" id="ARBA00023125"/>
    </source>
</evidence>
<dbReference type="GO" id="GO:0003677">
    <property type="term" value="F:DNA binding"/>
    <property type="evidence" value="ECO:0007669"/>
    <property type="project" value="UniProtKB-KW"/>
</dbReference>
<keyword evidence="6" id="KW-0539">Nucleus</keyword>
<dbReference type="Gene3D" id="3.30.730.10">
    <property type="entry name" value="AP2/ERF domain"/>
    <property type="match status" value="1"/>
</dbReference>
<dbReference type="AlphaFoldDB" id="A0A5N6NQP3"/>
<dbReference type="Proteomes" id="UP000326396">
    <property type="component" value="Linkage Group LG18"/>
</dbReference>
<organism evidence="8 9">
    <name type="scientific">Mikania micrantha</name>
    <name type="common">bitter vine</name>
    <dbReference type="NCBI Taxonomy" id="192012"/>
    <lineage>
        <taxon>Eukaryota</taxon>
        <taxon>Viridiplantae</taxon>
        <taxon>Streptophyta</taxon>
        <taxon>Embryophyta</taxon>
        <taxon>Tracheophyta</taxon>
        <taxon>Spermatophyta</taxon>
        <taxon>Magnoliopsida</taxon>
        <taxon>eudicotyledons</taxon>
        <taxon>Gunneridae</taxon>
        <taxon>Pentapetalae</taxon>
        <taxon>asterids</taxon>
        <taxon>campanulids</taxon>
        <taxon>Asterales</taxon>
        <taxon>Asteraceae</taxon>
        <taxon>Asteroideae</taxon>
        <taxon>Heliantheae alliance</taxon>
        <taxon>Eupatorieae</taxon>
        <taxon>Mikania</taxon>
    </lineage>
</organism>
<dbReference type="OrthoDB" id="1477820at2759"/>
<evidence type="ECO:0000259" key="7">
    <source>
        <dbReference type="PROSITE" id="PS51032"/>
    </source>
</evidence>
<gene>
    <name evidence="8" type="ORF">E3N88_19716</name>
</gene>
<dbReference type="PANTHER" id="PTHR31677:SF196">
    <property type="entry name" value="ETHYLENE-RESPONSIVE TRANSCRIPTION FACTOR ERF109"/>
    <property type="match status" value="1"/>
</dbReference>
<dbReference type="EMBL" id="SZYD01000010">
    <property type="protein sequence ID" value="KAD4983045.1"/>
    <property type="molecule type" value="Genomic_DNA"/>
</dbReference>
<keyword evidence="9" id="KW-1185">Reference proteome</keyword>
<dbReference type="InterPro" id="IPR001471">
    <property type="entry name" value="AP2/ERF_dom"/>
</dbReference>
<dbReference type="SUPFAM" id="SSF54171">
    <property type="entry name" value="DNA-binding domain"/>
    <property type="match status" value="1"/>
</dbReference>
<comment type="subcellular location">
    <subcellularLocation>
        <location evidence="1">Nucleus</location>
    </subcellularLocation>
</comment>